<dbReference type="Pfam" id="PF00626">
    <property type="entry name" value="Gelsolin"/>
    <property type="match status" value="1"/>
</dbReference>
<evidence type="ECO:0000259" key="4">
    <source>
        <dbReference type="Pfam" id="PF25480"/>
    </source>
</evidence>
<sequence>MEPSLDGAAAAAGPASALAAQQQHTQLDQNNKENDVDTAEFLKSIRELSDKRDREDLERYQKLEEEVARSRAERAQKKLDFMHEADGWVRWAERTRSISPKKPYSSNDLPSLKASKAANVADTPPPLSSSIAPPTSTSTSTSTATMEGMQAGPPSPTKDTPEFKGFGSIKRASASSTTSASGEAGKPAQSASSLARSGTLSWQRRPQSRGGSRPASVIGGQENGHVRDTSTEQAEPSRDQIAASLGSRDPSFFRQTADRGVGSAAYRRSKDEAPISDLGSGRRGLPGLSQEKFGDYAKPASPARPESVVSEAFSTPSARDSGSSSARFSGTSGSRSSKPDLKSLLAEDQAQQEASPSSDPHSSAGGDSGNLGRTPTMSSSQSRLANATERPSSPTKGMGGFVQSAMMKRSDSVNKRWSAQPNAAPSLSRQNSIASARSGYGGLQGSYSMPKLDPTINSRESSHESTSRPTSSSSNDLSALAQLEGKDSEGFVKPALPRHHSRSKSVVSNYAVNTSEDSTTSPPSSPSKRFSPTKSSWIESALTKPDSPNPSTAAPARNSQPSWMANIAKQKAERASGDLTPRTGTPKPAEESSRPSSPTKLSGGAPFGQGLLKRSESRDLQLPSRSGTPVSSMARQGALTPKPDSKEEAVSSSKAHATTSIPARDAAAGASSPSPQLQSSREPLQPLPVMSTAPEPAESTMPEPATTSNETVESIGTTPAPKPKPTITASKPDIATKPQTDFRGTLRSRPAPETKSGETPEFLAKFGHLRKAATEKYVAPDTFGNNIKRGKAELAKTDGPVKTLRRDELKESLLAKKEDWKKAKNEGRELPGAVHERKVSGTSVTPSKPEALARRDLLGRSESGRLAASPEKPKEATPEALSRQKSLREKSKVEPPRLVKEASEPVGRPATTQPEPLALKGKSTTLPAPADPPLESLSKQTSAPAAVPSETSRLAARFNPGLANILARGPPSGSNKPSRSESPANADRTPAASGVAGESGKDGPLQDMRKGRAKGPKKRKGGAGEETKEEKVEEPVTMSSATSEVSPTMSEEKEEEVPAVPSASKPRAPPGSAASLMMASLRGRTEAQEPASKSDAPPTPKQPTISSTKQEQQNPVSKPAALSTPAKSPALPAKPTQTPQTAKKANVPEFSGFGSMKKSQPAAQPDDNKENTNSPLPSVRNVASFWTRQTSPAKKAEAPPQIQLLSRRDEEAALRSANLLSTSPSRPGSSKGGLGISVEKTAVGDGGSGVATPPSSAGLPPKPGKPSRVVSGQLREASPNKASATTPTPREPRTHAERLLAEYFGSVPVCDTISSIDVNGVIASAKISAGEDLKTLRRSTQIVLPDGTLKPLPQQEEYTLFSHEVYILSQTCVGPTGLKKTQVYIWSGISAPQATTSQAQNLARRLSRGGGSLPVRTFAQGKEDTAFLSAIGGILITRHGAREGAKKQFALCGRAHMGQVVFDEVDFGIESLCSGFVYLISYPVTLQQTKMYLWKGSAASTEEIGAARLVAMDLSSTGEIIEVDDGAEFASFLKIFGAETKKGDVPKSSPSIWGRKADHPGSADVRLWRIQEEEQKTGLFVGMFKRRPSWHSSGTSSRSPSADGRDNGVAGAKIEAKAILPFTQADLEVEGLYVLDAYGSVYVLVGPLFASAVREKRNRMFGQGVAFAREYLRTAHRQGAEGGGRPGVVLHGTPDTLKHVFRHWDEGRGLWGTAGLMAGSRSGSHEDDKPVVLSLDEIVEALTASS</sequence>
<feature type="compositionally biased region" description="Polar residues" evidence="1">
    <location>
        <begin position="1102"/>
        <end position="1116"/>
    </location>
</feature>
<organism evidence="5 6">
    <name type="scientific">Recurvomyces mirabilis</name>
    <dbReference type="NCBI Taxonomy" id="574656"/>
    <lineage>
        <taxon>Eukaryota</taxon>
        <taxon>Fungi</taxon>
        <taxon>Dikarya</taxon>
        <taxon>Ascomycota</taxon>
        <taxon>Pezizomycotina</taxon>
        <taxon>Dothideomycetes</taxon>
        <taxon>Dothideomycetidae</taxon>
        <taxon>Mycosphaerellales</taxon>
        <taxon>Teratosphaeriaceae</taxon>
        <taxon>Recurvomyces</taxon>
    </lineage>
</organism>
<dbReference type="EMBL" id="JAUTXT010000048">
    <property type="protein sequence ID" value="KAK3670995.1"/>
    <property type="molecule type" value="Genomic_DNA"/>
</dbReference>
<feature type="domain" description="Gelsolin-like" evidence="2">
    <location>
        <begin position="1460"/>
        <end position="1533"/>
    </location>
</feature>
<feature type="compositionally biased region" description="Polar residues" evidence="1">
    <location>
        <begin position="1037"/>
        <end position="1049"/>
    </location>
</feature>
<feature type="compositionally biased region" description="Polar residues" evidence="1">
    <location>
        <begin position="671"/>
        <end position="682"/>
    </location>
</feature>
<dbReference type="Pfam" id="PF25480">
    <property type="entry name" value="DUF7904"/>
    <property type="match status" value="1"/>
</dbReference>
<comment type="caution">
    <text evidence="5">The sequence shown here is derived from an EMBL/GenBank/DDBJ whole genome shotgun (WGS) entry which is preliminary data.</text>
</comment>
<feature type="compositionally biased region" description="Polar residues" evidence="1">
    <location>
        <begin position="1590"/>
        <end position="1600"/>
    </location>
</feature>
<proteinExistence type="predicted"/>
<dbReference type="Gene3D" id="3.40.20.10">
    <property type="entry name" value="Severin"/>
    <property type="match status" value="3"/>
</dbReference>
<feature type="compositionally biased region" description="Low complexity" evidence="1">
    <location>
        <begin position="1"/>
        <end position="20"/>
    </location>
</feature>
<dbReference type="InterPro" id="IPR029006">
    <property type="entry name" value="ADF-H/Gelsolin-like_dom_sf"/>
</dbReference>
<dbReference type="InterPro" id="IPR007122">
    <property type="entry name" value="Villin/Gelsolin"/>
</dbReference>
<evidence type="ECO:0000259" key="2">
    <source>
        <dbReference type="Pfam" id="PF00626"/>
    </source>
</evidence>
<dbReference type="SMART" id="SM00262">
    <property type="entry name" value="GEL"/>
    <property type="match status" value="2"/>
</dbReference>
<name>A0AAE0TNU4_9PEZI</name>
<feature type="compositionally biased region" description="Polar residues" evidence="1">
    <location>
        <begin position="415"/>
        <end position="435"/>
    </location>
</feature>
<evidence type="ECO:0000313" key="6">
    <source>
        <dbReference type="Proteomes" id="UP001274830"/>
    </source>
</evidence>
<dbReference type="InterPro" id="IPR007123">
    <property type="entry name" value="Gelsolin-like_dom"/>
</dbReference>
<protein>
    <recommendedName>
        <fullName evidence="7">DUF4045 domain-containing protein</fullName>
    </recommendedName>
</protein>
<feature type="compositionally biased region" description="Low complexity" evidence="1">
    <location>
        <begin position="172"/>
        <end position="181"/>
    </location>
</feature>
<feature type="compositionally biased region" description="Polar residues" evidence="1">
    <location>
        <begin position="504"/>
        <end position="513"/>
    </location>
</feature>
<feature type="region of interest" description="Disordered" evidence="1">
    <location>
        <begin position="84"/>
        <end position="761"/>
    </location>
</feature>
<feature type="compositionally biased region" description="Polar residues" evidence="1">
    <location>
        <begin position="1218"/>
        <end position="1228"/>
    </location>
</feature>
<evidence type="ECO:0000313" key="5">
    <source>
        <dbReference type="EMBL" id="KAK3670995.1"/>
    </source>
</evidence>
<evidence type="ECO:0008006" key="7">
    <source>
        <dbReference type="Google" id="ProtNLM"/>
    </source>
</evidence>
<feature type="compositionally biased region" description="Basic and acidic residues" evidence="1">
    <location>
        <begin position="886"/>
        <end position="903"/>
    </location>
</feature>
<feature type="compositionally biased region" description="Polar residues" evidence="1">
    <location>
        <begin position="650"/>
        <end position="661"/>
    </location>
</feature>
<feature type="compositionally biased region" description="Basic and acidic residues" evidence="1">
    <location>
        <begin position="1022"/>
        <end position="1034"/>
    </location>
</feature>
<feature type="compositionally biased region" description="Polar residues" evidence="1">
    <location>
        <begin position="189"/>
        <end position="205"/>
    </location>
</feature>
<feature type="region of interest" description="Disordered" evidence="1">
    <location>
        <begin position="1588"/>
        <end position="1608"/>
    </location>
</feature>
<dbReference type="InterPro" id="IPR025118">
    <property type="entry name" value="DUF4045"/>
</dbReference>
<feature type="compositionally biased region" description="Polar residues" evidence="1">
    <location>
        <begin position="549"/>
        <end position="563"/>
    </location>
</feature>
<dbReference type="SUPFAM" id="SSF55753">
    <property type="entry name" value="Actin depolymerizing proteins"/>
    <property type="match status" value="2"/>
</dbReference>
<accession>A0AAE0TNU4</accession>
<feature type="compositionally biased region" description="Basic and acidic residues" evidence="1">
    <location>
        <begin position="224"/>
        <end position="238"/>
    </location>
</feature>
<feature type="region of interest" description="Disordered" evidence="1">
    <location>
        <begin position="1"/>
        <end position="37"/>
    </location>
</feature>
<dbReference type="GO" id="GO:0051015">
    <property type="term" value="F:actin filament binding"/>
    <property type="evidence" value="ECO:0007669"/>
    <property type="project" value="InterPro"/>
</dbReference>
<feature type="compositionally biased region" description="Basic and acidic residues" evidence="1">
    <location>
        <begin position="851"/>
        <end position="863"/>
    </location>
</feature>
<keyword evidence="6" id="KW-1185">Reference proteome</keyword>
<dbReference type="InterPro" id="IPR057226">
    <property type="entry name" value="DUF7904"/>
</dbReference>
<feature type="region of interest" description="Disordered" evidence="1">
    <location>
        <begin position="782"/>
        <end position="1292"/>
    </location>
</feature>
<feature type="compositionally biased region" description="Polar residues" evidence="1">
    <location>
        <begin position="972"/>
        <end position="983"/>
    </location>
</feature>
<gene>
    <name evidence="5" type="ORF">LTR78_009111</name>
</gene>
<feature type="compositionally biased region" description="Basic and acidic residues" evidence="1">
    <location>
        <begin position="84"/>
        <end position="96"/>
    </location>
</feature>
<feature type="compositionally biased region" description="Low complexity" evidence="1">
    <location>
        <begin position="514"/>
        <end position="536"/>
    </location>
</feature>
<feature type="compositionally biased region" description="Polar residues" evidence="1">
    <location>
        <begin position="371"/>
        <end position="395"/>
    </location>
</feature>
<feature type="domain" description="DUF7904" evidence="4">
    <location>
        <begin position="1342"/>
        <end position="1438"/>
    </location>
</feature>
<feature type="compositionally biased region" description="Basic residues" evidence="1">
    <location>
        <begin position="1011"/>
        <end position="1021"/>
    </location>
</feature>
<feature type="compositionally biased region" description="Polar residues" evidence="1">
    <location>
        <begin position="705"/>
        <end position="716"/>
    </location>
</feature>
<feature type="compositionally biased region" description="Low complexity" evidence="1">
    <location>
        <begin position="128"/>
        <end position="145"/>
    </location>
</feature>
<dbReference type="Pfam" id="PF13254">
    <property type="entry name" value="DUF4045"/>
    <property type="match status" value="1"/>
</dbReference>
<reference evidence="5" key="1">
    <citation type="submission" date="2023-07" db="EMBL/GenBank/DDBJ databases">
        <title>Black Yeasts Isolated from many extreme environments.</title>
        <authorList>
            <person name="Coleine C."/>
            <person name="Stajich J.E."/>
            <person name="Selbmann L."/>
        </authorList>
    </citation>
    <scope>NUCLEOTIDE SEQUENCE</scope>
    <source>
        <strain evidence="5">CCFEE 5485</strain>
    </source>
</reference>
<feature type="compositionally biased region" description="Basic and acidic residues" evidence="1">
    <location>
        <begin position="804"/>
        <end position="839"/>
    </location>
</feature>
<dbReference type="Proteomes" id="UP001274830">
    <property type="component" value="Unassembled WGS sequence"/>
</dbReference>
<evidence type="ECO:0000259" key="3">
    <source>
        <dbReference type="Pfam" id="PF13254"/>
    </source>
</evidence>
<feature type="compositionally biased region" description="Low complexity" evidence="1">
    <location>
        <begin position="314"/>
        <end position="336"/>
    </location>
</feature>
<feature type="domain" description="DUF4045" evidence="3">
    <location>
        <begin position="37"/>
        <end position="820"/>
    </location>
</feature>
<feature type="compositionally biased region" description="Polar residues" evidence="1">
    <location>
        <begin position="349"/>
        <end position="361"/>
    </location>
</feature>
<evidence type="ECO:0000256" key="1">
    <source>
        <dbReference type="SAM" id="MobiDB-lite"/>
    </source>
</evidence>
<feature type="compositionally biased region" description="Polar residues" evidence="1">
    <location>
        <begin position="623"/>
        <end position="634"/>
    </location>
</feature>